<keyword evidence="3" id="KW-0067">ATP-binding</keyword>
<organism evidence="10 11">
    <name type="scientific">Candolleomyces aberdarensis</name>
    <dbReference type="NCBI Taxonomy" id="2316362"/>
    <lineage>
        <taxon>Eukaryota</taxon>
        <taxon>Fungi</taxon>
        <taxon>Dikarya</taxon>
        <taxon>Basidiomycota</taxon>
        <taxon>Agaricomycotina</taxon>
        <taxon>Agaricomycetes</taxon>
        <taxon>Agaricomycetidae</taxon>
        <taxon>Agaricales</taxon>
        <taxon>Agaricineae</taxon>
        <taxon>Psathyrellaceae</taxon>
        <taxon>Candolleomyces</taxon>
    </lineage>
</organism>
<dbReference type="SUPFAM" id="SSF52540">
    <property type="entry name" value="P-loop containing nucleoside triphosphate hydrolases"/>
    <property type="match status" value="1"/>
</dbReference>
<dbReference type="InterPro" id="IPR027417">
    <property type="entry name" value="P-loop_NTPase"/>
</dbReference>
<dbReference type="InterPro" id="IPR011545">
    <property type="entry name" value="DEAD/DEAH_box_helicase_dom"/>
</dbReference>
<dbReference type="GO" id="GO:0005737">
    <property type="term" value="C:cytoplasm"/>
    <property type="evidence" value="ECO:0007669"/>
    <property type="project" value="TreeGrafter"/>
</dbReference>
<dbReference type="PROSITE" id="PS51192">
    <property type="entry name" value="HELICASE_ATP_BIND_1"/>
    <property type="match status" value="1"/>
</dbReference>
<dbReference type="AlphaFoldDB" id="A0A4Q2DPC1"/>
<dbReference type="GO" id="GO:0005524">
    <property type="term" value="F:ATP binding"/>
    <property type="evidence" value="ECO:0007669"/>
    <property type="project" value="UniProtKB-KW"/>
</dbReference>
<evidence type="ECO:0000313" key="11">
    <source>
        <dbReference type="Proteomes" id="UP000290288"/>
    </source>
</evidence>
<dbReference type="PROSITE" id="PS51194">
    <property type="entry name" value="HELICASE_CTER"/>
    <property type="match status" value="1"/>
</dbReference>
<dbReference type="Proteomes" id="UP000290288">
    <property type="component" value="Unassembled WGS sequence"/>
</dbReference>
<dbReference type="GO" id="GO:0005694">
    <property type="term" value="C:chromosome"/>
    <property type="evidence" value="ECO:0007669"/>
    <property type="project" value="TreeGrafter"/>
</dbReference>
<name>A0A4Q2DPC1_9AGAR</name>
<dbReference type="EMBL" id="SDEE01000088">
    <property type="protein sequence ID" value="RXW21997.1"/>
    <property type="molecule type" value="Genomic_DNA"/>
</dbReference>
<accession>A0A4Q2DPC1</accession>
<gene>
    <name evidence="10" type="ORF">EST38_g3859</name>
</gene>
<dbReference type="EC" id="5.6.2.4" evidence="5"/>
<evidence type="ECO:0000256" key="1">
    <source>
        <dbReference type="ARBA" id="ARBA00005446"/>
    </source>
</evidence>
<dbReference type="SMART" id="SM00490">
    <property type="entry name" value="HELICc"/>
    <property type="match status" value="1"/>
</dbReference>
<comment type="catalytic activity">
    <reaction evidence="4">
        <text>Couples ATP hydrolysis with the unwinding of duplex DNA by translocating in the 3'-5' direction.</text>
        <dbReference type="EC" id="5.6.2.4"/>
    </reaction>
</comment>
<keyword evidence="11" id="KW-1185">Reference proteome</keyword>
<feature type="compositionally biased region" description="Basic and acidic residues" evidence="7">
    <location>
        <begin position="523"/>
        <end position="539"/>
    </location>
</feature>
<reference evidence="10 11" key="1">
    <citation type="submission" date="2019-01" db="EMBL/GenBank/DDBJ databases">
        <title>Draft genome sequence of Psathyrella aberdarensis IHI B618.</title>
        <authorList>
            <person name="Buettner E."/>
            <person name="Kellner H."/>
        </authorList>
    </citation>
    <scope>NUCLEOTIDE SEQUENCE [LARGE SCALE GENOMIC DNA]</scope>
    <source>
        <strain evidence="10 11">IHI B618</strain>
    </source>
</reference>
<sequence length="747" mass="85744">MESMQTLPEPLSDVSELTISHIIALDAIEEVRKLYDVFIPSEKAIKNEFWKEYSEKEELCGKKASLALFVASGDRRIVPREFQLKATIALCSGKDALIDVGTGYGKTFCMVLPTLLSPGNISLVVSPLKKLQEMQVLEFRACGISALAINEDTPNDENLWQDIISGHYSVLVVQAEQFFVDKGHFPRLARLLYQRKFIKQIRFLLIDEAHCLYTMGTSLYGLPAFRPAWNYLAELRTRLGSNVTVAALSGTLPKHIKHVVKQRLQLDDDNLCNIKLSCNRPNISYAIHEIVGELSDYRNLDFLLSNETGSRAEGRRRRKGIVFHDSVEGAIAAKNFQDLQLPIERRGKGIIRHYNSYMSEEYLQVVYDDFRDPNGVCEILHATEAASTGLDVRDVYWVVQYGISREMTITQQRGGRCGRDGVTPSIHLIMFEPWAKTIDLTAALKEQENSNEILDPDRPICGKLPVKAKKRERTGVSMLRLVQHPEICIRKTFTRSNDDESDDGQLLYQDSCTNIKYRGTPTDPHRKALEGEAQGEKRSTSVATPNYRRVPWRASLASRLARWRFDTWKQDPLKAVRPQYLLLSDKAIDMLVRIHPNEVVNFEQVTLAIGESKDWEKKWAKQIFDVIRLFDVEVGVLEEKEQLEEVERKKRRKLEKEREEIEGNRRAFRMETEERHRQTHASSSSREEIMQRLEQLSAEAAARSTFQFQPVNKRKKLADVFEADAVHRQKEAERRAHEFIAQRQGAK</sequence>
<evidence type="ECO:0000256" key="7">
    <source>
        <dbReference type="SAM" id="MobiDB-lite"/>
    </source>
</evidence>
<dbReference type="Pfam" id="PF00270">
    <property type="entry name" value="DEAD"/>
    <property type="match status" value="1"/>
</dbReference>
<feature type="region of interest" description="Disordered" evidence="7">
    <location>
        <begin position="518"/>
        <end position="544"/>
    </location>
</feature>
<comment type="similarity">
    <text evidence="1">Belongs to the helicase family. RecQ subfamily.</text>
</comment>
<dbReference type="GO" id="GO:0003676">
    <property type="term" value="F:nucleic acid binding"/>
    <property type="evidence" value="ECO:0007669"/>
    <property type="project" value="InterPro"/>
</dbReference>
<dbReference type="OrthoDB" id="5952536at2759"/>
<evidence type="ECO:0000256" key="4">
    <source>
        <dbReference type="ARBA" id="ARBA00034617"/>
    </source>
</evidence>
<evidence type="ECO:0000256" key="2">
    <source>
        <dbReference type="ARBA" id="ARBA00022741"/>
    </source>
</evidence>
<evidence type="ECO:0000256" key="5">
    <source>
        <dbReference type="ARBA" id="ARBA00034808"/>
    </source>
</evidence>
<dbReference type="SMART" id="SM00487">
    <property type="entry name" value="DEXDc"/>
    <property type="match status" value="1"/>
</dbReference>
<dbReference type="Pfam" id="PF00271">
    <property type="entry name" value="Helicase_C"/>
    <property type="match status" value="1"/>
</dbReference>
<dbReference type="GO" id="GO:0009378">
    <property type="term" value="F:four-way junction helicase activity"/>
    <property type="evidence" value="ECO:0007669"/>
    <property type="project" value="TreeGrafter"/>
</dbReference>
<dbReference type="PANTHER" id="PTHR13710">
    <property type="entry name" value="DNA HELICASE RECQ FAMILY MEMBER"/>
    <property type="match status" value="1"/>
</dbReference>
<proteinExistence type="inferred from homology"/>
<evidence type="ECO:0000259" key="8">
    <source>
        <dbReference type="PROSITE" id="PS51192"/>
    </source>
</evidence>
<dbReference type="InterPro" id="IPR001650">
    <property type="entry name" value="Helicase_C-like"/>
</dbReference>
<feature type="domain" description="Helicase ATP-binding" evidence="8">
    <location>
        <begin position="87"/>
        <end position="270"/>
    </location>
</feature>
<comment type="caution">
    <text evidence="10">The sequence shown here is derived from an EMBL/GenBank/DDBJ whole genome shotgun (WGS) entry which is preliminary data.</text>
</comment>
<dbReference type="Gene3D" id="3.40.50.300">
    <property type="entry name" value="P-loop containing nucleotide triphosphate hydrolases"/>
    <property type="match status" value="2"/>
</dbReference>
<evidence type="ECO:0000256" key="3">
    <source>
        <dbReference type="ARBA" id="ARBA00022840"/>
    </source>
</evidence>
<dbReference type="STRING" id="2316362.A0A4Q2DPC1"/>
<feature type="coiled-coil region" evidence="6">
    <location>
        <begin position="636"/>
        <end position="671"/>
    </location>
</feature>
<feature type="domain" description="Helicase C-terminal" evidence="9">
    <location>
        <begin position="299"/>
        <end position="472"/>
    </location>
</feature>
<dbReference type="PANTHER" id="PTHR13710:SF154">
    <property type="entry name" value="RECQ HELICASE, PUTATIVE (AFU_ORTHOLOGUE AFUA_6G14720)-RELATED"/>
    <property type="match status" value="1"/>
</dbReference>
<dbReference type="InterPro" id="IPR014001">
    <property type="entry name" value="Helicase_ATP-bd"/>
</dbReference>
<evidence type="ECO:0000313" key="10">
    <source>
        <dbReference type="EMBL" id="RXW21997.1"/>
    </source>
</evidence>
<protein>
    <recommendedName>
        <fullName evidence="5">DNA 3'-5' helicase</fullName>
        <ecNumber evidence="5">5.6.2.4</ecNumber>
    </recommendedName>
</protein>
<evidence type="ECO:0000259" key="9">
    <source>
        <dbReference type="PROSITE" id="PS51194"/>
    </source>
</evidence>
<dbReference type="GO" id="GO:0000724">
    <property type="term" value="P:double-strand break repair via homologous recombination"/>
    <property type="evidence" value="ECO:0007669"/>
    <property type="project" value="TreeGrafter"/>
</dbReference>
<keyword evidence="2" id="KW-0547">Nucleotide-binding</keyword>
<keyword evidence="6" id="KW-0175">Coiled coil</keyword>
<evidence type="ECO:0000256" key="6">
    <source>
        <dbReference type="SAM" id="Coils"/>
    </source>
</evidence>
<dbReference type="GO" id="GO:0043138">
    <property type="term" value="F:3'-5' DNA helicase activity"/>
    <property type="evidence" value="ECO:0007669"/>
    <property type="project" value="UniProtKB-EC"/>
</dbReference>